<dbReference type="EMBL" id="JBBPFD010000011">
    <property type="protein sequence ID" value="KAK7906650.1"/>
    <property type="molecule type" value="Genomic_DNA"/>
</dbReference>
<evidence type="ECO:0000256" key="1">
    <source>
        <dbReference type="SAM" id="MobiDB-lite"/>
    </source>
</evidence>
<evidence type="ECO:0000313" key="3">
    <source>
        <dbReference type="Proteomes" id="UP001460270"/>
    </source>
</evidence>
<name>A0AAW0NQ25_9GOBI</name>
<feature type="region of interest" description="Disordered" evidence="1">
    <location>
        <begin position="1"/>
        <end position="26"/>
    </location>
</feature>
<dbReference type="Proteomes" id="UP001460270">
    <property type="component" value="Unassembled WGS sequence"/>
</dbReference>
<accession>A0AAW0NQ25</accession>
<organism evidence="2 3">
    <name type="scientific">Mugilogobius chulae</name>
    <name type="common">yellowstripe goby</name>
    <dbReference type="NCBI Taxonomy" id="88201"/>
    <lineage>
        <taxon>Eukaryota</taxon>
        <taxon>Metazoa</taxon>
        <taxon>Chordata</taxon>
        <taxon>Craniata</taxon>
        <taxon>Vertebrata</taxon>
        <taxon>Euteleostomi</taxon>
        <taxon>Actinopterygii</taxon>
        <taxon>Neopterygii</taxon>
        <taxon>Teleostei</taxon>
        <taxon>Neoteleostei</taxon>
        <taxon>Acanthomorphata</taxon>
        <taxon>Gobiaria</taxon>
        <taxon>Gobiiformes</taxon>
        <taxon>Gobioidei</taxon>
        <taxon>Gobiidae</taxon>
        <taxon>Gobionellinae</taxon>
        <taxon>Mugilogobius</taxon>
    </lineage>
</organism>
<evidence type="ECO:0000313" key="2">
    <source>
        <dbReference type="EMBL" id="KAK7906650.1"/>
    </source>
</evidence>
<proteinExistence type="predicted"/>
<keyword evidence="3" id="KW-1185">Reference proteome</keyword>
<gene>
    <name evidence="2" type="ORF">WMY93_015262</name>
</gene>
<reference evidence="3" key="1">
    <citation type="submission" date="2024-04" db="EMBL/GenBank/DDBJ databases">
        <title>Salinicola lusitanus LLJ914,a marine bacterium isolated from the Okinawa Trough.</title>
        <authorList>
            <person name="Li J."/>
        </authorList>
    </citation>
    <scope>NUCLEOTIDE SEQUENCE [LARGE SCALE GENOMIC DNA]</scope>
</reference>
<protein>
    <submittedName>
        <fullName evidence="2">Uncharacterized protein</fullName>
    </submittedName>
</protein>
<comment type="caution">
    <text evidence="2">The sequence shown here is derived from an EMBL/GenBank/DDBJ whole genome shotgun (WGS) entry which is preliminary data.</text>
</comment>
<dbReference type="AlphaFoldDB" id="A0AAW0NQ25"/>
<sequence>MPGQSALFPGKEAARPGPQRHGVPGPAALRRLEQKETELLRLDHVNPNRRVQRQGALWDRVRCFRESGSETWVTATRSFGARRGTAAMDALWKGYSTLFYPGPDFIEDHGFWAGQLHNTSLLT</sequence>